<dbReference type="STRING" id="200361.A0A453NAY5"/>
<reference evidence="2" key="4">
    <citation type="submission" date="2019-03" db="UniProtKB">
        <authorList>
            <consortium name="EnsemblPlants"/>
        </authorList>
    </citation>
    <scope>IDENTIFICATION</scope>
</reference>
<accession>A0A453NAY5</accession>
<dbReference type="AlphaFoldDB" id="A0A453NAY5"/>
<dbReference type="InterPro" id="IPR016135">
    <property type="entry name" value="UBQ-conjugating_enzyme/RWD"/>
</dbReference>
<sequence>MASYKCLSDCCVIPYYFPFIRAGPVGEGMFHWQVTIMGPSDSPVTGGLFLVNIHFPQDYPFKPPKVSFRTKVFHSNIRTTEHLP</sequence>
<feature type="domain" description="UBC core" evidence="1">
    <location>
        <begin position="1"/>
        <end position="84"/>
    </location>
</feature>
<dbReference type="EnsemblPlants" id="AET6Gv20300100.7">
    <property type="protein sequence ID" value="AET6Gv20300100.7"/>
    <property type="gene ID" value="AET6Gv20300100"/>
</dbReference>
<reference evidence="2" key="3">
    <citation type="journal article" date="2017" name="Nature">
        <title>Genome sequence of the progenitor of the wheat D genome Aegilops tauschii.</title>
        <authorList>
            <person name="Luo M.C."/>
            <person name="Gu Y.Q."/>
            <person name="Puiu D."/>
            <person name="Wang H."/>
            <person name="Twardziok S.O."/>
            <person name="Deal K.R."/>
            <person name="Huo N."/>
            <person name="Zhu T."/>
            <person name="Wang L."/>
            <person name="Wang Y."/>
            <person name="McGuire P.E."/>
            <person name="Liu S."/>
            <person name="Long H."/>
            <person name="Ramasamy R.K."/>
            <person name="Rodriguez J.C."/>
            <person name="Van S.L."/>
            <person name="Yuan L."/>
            <person name="Wang Z."/>
            <person name="Xia Z."/>
            <person name="Xiao L."/>
            <person name="Anderson O.D."/>
            <person name="Ouyang S."/>
            <person name="Liang Y."/>
            <person name="Zimin A.V."/>
            <person name="Pertea G."/>
            <person name="Qi P."/>
            <person name="Bennetzen J.L."/>
            <person name="Dai X."/>
            <person name="Dawson M.W."/>
            <person name="Muller H.G."/>
            <person name="Kugler K."/>
            <person name="Rivarola-Duarte L."/>
            <person name="Spannagl M."/>
            <person name="Mayer K.F.X."/>
            <person name="Lu F.H."/>
            <person name="Bevan M.W."/>
            <person name="Leroy P."/>
            <person name="Li P."/>
            <person name="You F.M."/>
            <person name="Sun Q."/>
            <person name="Liu Z."/>
            <person name="Lyons E."/>
            <person name="Wicker T."/>
            <person name="Salzberg S.L."/>
            <person name="Devos K.M."/>
            <person name="Dvorak J."/>
        </authorList>
    </citation>
    <scope>NUCLEOTIDE SEQUENCE [LARGE SCALE GENOMIC DNA]</scope>
    <source>
        <strain evidence="2">cv. AL8/78</strain>
    </source>
</reference>
<dbReference type="Gene3D" id="3.10.110.10">
    <property type="entry name" value="Ubiquitin Conjugating Enzyme"/>
    <property type="match status" value="1"/>
</dbReference>
<dbReference type="PANTHER" id="PTHR24068">
    <property type="entry name" value="UBIQUITIN-CONJUGATING ENZYME E2"/>
    <property type="match status" value="1"/>
</dbReference>
<dbReference type="Pfam" id="PF00179">
    <property type="entry name" value="UQ_con"/>
    <property type="match status" value="1"/>
</dbReference>
<reference evidence="2" key="5">
    <citation type="journal article" date="2021" name="G3 (Bethesda)">
        <title>Aegilops tauschii genome assembly Aet v5.0 features greater sequence contiguity and improved annotation.</title>
        <authorList>
            <person name="Wang L."/>
            <person name="Zhu T."/>
            <person name="Rodriguez J.C."/>
            <person name="Deal K.R."/>
            <person name="Dubcovsky J."/>
            <person name="McGuire P.E."/>
            <person name="Lux T."/>
            <person name="Spannagl M."/>
            <person name="Mayer K.F.X."/>
            <person name="Baldrich P."/>
            <person name="Meyers B.C."/>
            <person name="Huo N."/>
            <person name="Gu Y.Q."/>
            <person name="Zhou H."/>
            <person name="Devos K.M."/>
            <person name="Bennetzen J.L."/>
            <person name="Unver T."/>
            <person name="Budak H."/>
            <person name="Gulick P.J."/>
            <person name="Galiba G."/>
            <person name="Kalapos B."/>
            <person name="Nelson D.R."/>
            <person name="Li P."/>
            <person name="You F.M."/>
            <person name="Luo M.C."/>
            <person name="Dvorak J."/>
        </authorList>
    </citation>
    <scope>NUCLEOTIDE SEQUENCE [LARGE SCALE GENOMIC DNA]</scope>
    <source>
        <strain evidence="2">cv. AL8/78</strain>
    </source>
</reference>
<dbReference type="PROSITE" id="PS50127">
    <property type="entry name" value="UBC_2"/>
    <property type="match status" value="1"/>
</dbReference>
<organism evidence="2 3">
    <name type="scientific">Aegilops tauschii subsp. strangulata</name>
    <name type="common">Goatgrass</name>
    <dbReference type="NCBI Taxonomy" id="200361"/>
    <lineage>
        <taxon>Eukaryota</taxon>
        <taxon>Viridiplantae</taxon>
        <taxon>Streptophyta</taxon>
        <taxon>Embryophyta</taxon>
        <taxon>Tracheophyta</taxon>
        <taxon>Spermatophyta</taxon>
        <taxon>Magnoliopsida</taxon>
        <taxon>Liliopsida</taxon>
        <taxon>Poales</taxon>
        <taxon>Poaceae</taxon>
        <taxon>BOP clade</taxon>
        <taxon>Pooideae</taxon>
        <taxon>Triticodae</taxon>
        <taxon>Triticeae</taxon>
        <taxon>Triticinae</taxon>
        <taxon>Aegilops</taxon>
    </lineage>
</organism>
<dbReference type="EnsemblPlants" id="AET6Gv20300100.4">
    <property type="protein sequence ID" value="AET6Gv20300100.4"/>
    <property type="gene ID" value="AET6Gv20300100"/>
</dbReference>
<keyword evidence="3" id="KW-1185">Reference proteome</keyword>
<dbReference type="Gramene" id="AET6Gv20300100.4">
    <property type="protein sequence ID" value="AET6Gv20300100.4"/>
    <property type="gene ID" value="AET6Gv20300100"/>
</dbReference>
<evidence type="ECO:0000259" key="1">
    <source>
        <dbReference type="PROSITE" id="PS50127"/>
    </source>
</evidence>
<reference evidence="3" key="2">
    <citation type="journal article" date="2017" name="Nat. Plants">
        <title>The Aegilops tauschii genome reveals multiple impacts of transposons.</title>
        <authorList>
            <person name="Zhao G."/>
            <person name="Zou C."/>
            <person name="Li K."/>
            <person name="Wang K."/>
            <person name="Li T."/>
            <person name="Gao L."/>
            <person name="Zhang X."/>
            <person name="Wang H."/>
            <person name="Yang Z."/>
            <person name="Liu X."/>
            <person name="Jiang W."/>
            <person name="Mao L."/>
            <person name="Kong X."/>
            <person name="Jiao Y."/>
            <person name="Jia J."/>
        </authorList>
    </citation>
    <scope>NUCLEOTIDE SEQUENCE [LARGE SCALE GENOMIC DNA]</scope>
    <source>
        <strain evidence="3">cv. AL8/78</strain>
    </source>
</reference>
<reference evidence="3" key="1">
    <citation type="journal article" date="2014" name="Science">
        <title>Ancient hybridizations among the ancestral genomes of bread wheat.</title>
        <authorList>
            <consortium name="International Wheat Genome Sequencing Consortium,"/>
            <person name="Marcussen T."/>
            <person name="Sandve S.R."/>
            <person name="Heier L."/>
            <person name="Spannagl M."/>
            <person name="Pfeifer M."/>
            <person name="Jakobsen K.S."/>
            <person name="Wulff B.B."/>
            <person name="Steuernagel B."/>
            <person name="Mayer K.F."/>
            <person name="Olsen O.A."/>
        </authorList>
    </citation>
    <scope>NUCLEOTIDE SEQUENCE [LARGE SCALE GENOMIC DNA]</scope>
    <source>
        <strain evidence="3">cv. AL8/78</strain>
    </source>
</reference>
<evidence type="ECO:0000313" key="3">
    <source>
        <dbReference type="Proteomes" id="UP000015105"/>
    </source>
</evidence>
<dbReference type="Gramene" id="AET6Gv20300100.6">
    <property type="protein sequence ID" value="AET6Gv20300100.6"/>
    <property type="gene ID" value="AET6Gv20300100"/>
</dbReference>
<proteinExistence type="predicted"/>
<evidence type="ECO:0000313" key="2">
    <source>
        <dbReference type="EnsemblPlants" id="AET6Gv20300100.6"/>
    </source>
</evidence>
<dbReference type="EnsemblPlants" id="AET6Gv20300100.5">
    <property type="protein sequence ID" value="AET6Gv20300100.5"/>
    <property type="gene ID" value="AET6Gv20300100"/>
</dbReference>
<dbReference type="InterPro" id="IPR000608">
    <property type="entry name" value="UBC"/>
</dbReference>
<dbReference type="SUPFAM" id="SSF54495">
    <property type="entry name" value="UBC-like"/>
    <property type="match status" value="1"/>
</dbReference>
<dbReference type="EnsemblPlants" id="AET6Gv20300100.6">
    <property type="protein sequence ID" value="AET6Gv20300100.6"/>
    <property type="gene ID" value="AET6Gv20300100"/>
</dbReference>
<dbReference type="Gramene" id="AET6Gv20300100.7">
    <property type="protein sequence ID" value="AET6Gv20300100.7"/>
    <property type="gene ID" value="AET6Gv20300100"/>
</dbReference>
<dbReference type="Proteomes" id="UP000015105">
    <property type="component" value="Chromosome 6D"/>
</dbReference>
<protein>
    <recommendedName>
        <fullName evidence="1">UBC core domain-containing protein</fullName>
    </recommendedName>
</protein>
<name>A0A453NAY5_AEGTS</name>
<dbReference type="Gramene" id="AET6Gv20300100.5">
    <property type="protein sequence ID" value="AET6Gv20300100.5"/>
    <property type="gene ID" value="AET6Gv20300100"/>
</dbReference>